<name>A2CCZ3_PROM3</name>
<reference evidence="1 2" key="1">
    <citation type="journal article" date="2007" name="PLoS Genet.">
        <title>Patterns and implications of gene gain and loss in the evolution of Prochlorococcus.</title>
        <authorList>
            <person name="Kettler G.C."/>
            <person name="Martiny A.C."/>
            <person name="Huang K."/>
            <person name="Zucker J."/>
            <person name="Coleman M.L."/>
            <person name="Rodrigue S."/>
            <person name="Chen F."/>
            <person name="Lapidus A."/>
            <person name="Ferriera S."/>
            <person name="Johnson J."/>
            <person name="Steglich C."/>
            <person name="Church G.M."/>
            <person name="Richardson P."/>
            <person name="Chisholm S.W."/>
        </authorList>
    </citation>
    <scope>NUCLEOTIDE SEQUENCE [LARGE SCALE GENOMIC DNA]</scope>
    <source>
        <strain evidence="1 2">MIT 9303</strain>
    </source>
</reference>
<accession>A2CCZ3</accession>
<organism evidence="1 2">
    <name type="scientific">Prochlorococcus marinus (strain MIT 9303)</name>
    <dbReference type="NCBI Taxonomy" id="59922"/>
    <lineage>
        <taxon>Bacteria</taxon>
        <taxon>Bacillati</taxon>
        <taxon>Cyanobacteriota</taxon>
        <taxon>Cyanophyceae</taxon>
        <taxon>Synechococcales</taxon>
        <taxon>Prochlorococcaceae</taxon>
        <taxon>Prochlorococcus</taxon>
    </lineage>
</organism>
<proteinExistence type="predicted"/>
<dbReference type="AlphaFoldDB" id="A2CCZ3"/>
<evidence type="ECO:0000313" key="1">
    <source>
        <dbReference type="EMBL" id="ABM79353.1"/>
    </source>
</evidence>
<evidence type="ECO:0000313" key="2">
    <source>
        <dbReference type="Proteomes" id="UP000002274"/>
    </source>
</evidence>
<dbReference type="HOGENOM" id="CLU_2993097_0_0_3"/>
<protein>
    <submittedName>
        <fullName evidence="1">Uncharacterized protein</fullName>
    </submittedName>
</protein>
<gene>
    <name evidence="1" type="ordered locus">P9303_26231</name>
</gene>
<dbReference type="EMBL" id="CP000554">
    <property type="protein sequence ID" value="ABM79353.1"/>
    <property type="molecule type" value="Genomic_DNA"/>
</dbReference>
<sequence length="57" mass="6344">MIGRRCCDGFEVFDQLTGFSSGLIPGHSCFEEVLVGGRHRMQQNCLGLFRFPRSGGH</sequence>
<dbReference type="KEGG" id="pmf:P9303_26231"/>
<dbReference type="Proteomes" id="UP000002274">
    <property type="component" value="Chromosome"/>
</dbReference>